<dbReference type="PANTHER" id="PTHR10286">
    <property type="entry name" value="INORGANIC PYROPHOSPHATASE"/>
    <property type="match status" value="1"/>
</dbReference>
<proteinExistence type="inferred from homology"/>
<evidence type="ECO:0000256" key="2">
    <source>
        <dbReference type="ARBA" id="ARBA00006220"/>
    </source>
</evidence>
<keyword evidence="7" id="KW-0732">Signal</keyword>
<evidence type="ECO:0000256" key="5">
    <source>
        <dbReference type="ARBA" id="ARBA00022801"/>
    </source>
</evidence>
<evidence type="ECO:0000256" key="1">
    <source>
        <dbReference type="ARBA" id="ARBA00001946"/>
    </source>
</evidence>
<evidence type="ECO:0000256" key="4">
    <source>
        <dbReference type="ARBA" id="ARBA00022723"/>
    </source>
</evidence>
<dbReference type="GO" id="GO:0005737">
    <property type="term" value="C:cytoplasm"/>
    <property type="evidence" value="ECO:0007669"/>
    <property type="project" value="InterPro"/>
</dbReference>
<dbReference type="Proteomes" id="UP000673691">
    <property type="component" value="Unassembled WGS sequence"/>
</dbReference>
<dbReference type="InterPro" id="IPR008162">
    <property type="entry name" value="Pyrophosphatase"/>
</dbReference>
<name>A0A8H7ZUN5_9FUNG</name>
<reference evidence="8 9" key="1">
    <citation type="journal article" name="Sci. Rep.">
        <title>Genome-scale phylogenetic analyses confirm Olpidium as the closest living zoosporic fungus to the non-flagellated, terrestrial fungi.</title>
        <authorList>
            <person name="Chang Y."/>
            <person name="Rochon D."/>
            <person name="Sekimoto S."/>
            <person name="Wang Y."/>
            <person name="Chovatia M."/>
            <person name="Sandor L."/>
            <person name="Salamov A."/>
            <person name="Grigoriev I.V."/>
            <person name="Stajich J.E."/>
            <person name="Spatafora J.W."/>
        </authorList>
    </citation>
    <scope>NUCLEOTIDE SEQUENCE [LARGE SCALE GENOMIC DNA]</scope>
    <source>
        <strain evidence="8">S191</strain>
    </source>
</reference>
<dbReference type="OrthoDB" id="1608002at2759"/>
<accession>A0A8H7ZUN5</accession>
<comment type="cofactor">
    <cofactor evidence="1">
        <name>Mg(2+)</name>
        <dbReference type="ChEBI" id="CHEBI:18420"/>
    </cofactor>
</comment>
<dbReference type="InterPro" id="IPR036649">
    <property type="entry name" value="Pyrophosphatase_sf"/>
</dbReference>
<dbReference type="EC" id="3.6.1.1" evidence="3"/>
<keyword evidence="9" id="KW-1185">Reference proteome</keyword>
<evidence type="ECO:0000256" key="3">
    <source>
        <dbReference type="ARBA" id="ARBA00012146"/>
    </source>
</evidence>
<keyword evidence="6" id="KW-0460">Magnesium</keyword>
<protein>
    <recommendedName>
        <fullName evidence="3">inorganic diphosphatase</fullName>
        <ecNumber evidence="3">3.6.1.1</ecNumber>
    </recommendedName>
</protein>
<evidence type="ECO:0000256" key="6">
    <source>
        <dbReference type="ARBA" id="ARBA00022842"/>
    </source>
</evidence>
<dbReference type="GO" id="GO:0006796">
    <property type="term" value="P:phosphate-containing compound metabolic process"/>
    <property type="evidence" value="ECO:0007669"/>
    <property type="project" value="InterPro"/>
</dbReference>
<comment type="similarity">
    <text evidence="2">Belongs to the PPase family.</text>
</comment>
<feature type="signal peptide" evidence="7">
    <location>
        <begin position="1"/>
        <end position="15"/>
    </location>
</feature>
<comment type="caution">
    <text evidence="8">The sequence shown here is derived from an EMBL/GenBank/DDBJ whole genome shotgun (WGS) entry which is preliminary data.</text>
</comment>
<sequence>MLLASSVFVIPPALAAPTTATARAAAAFSWCFSAGSHRRPVPPRALFFSSAPRKNSLALSLPLPRPFLRKSHHHGHTTRPTTAALCAAAVVRRAAMAFTTRHVGAPNSLDYRVFFERDGAPVSPFHDIPLHPGNDTNVYNMVVEIPRWTNAKLEVCPTLFYNLV</sequence>
<dbReference type="AlphaFoldDB" id="A0A8H7ZUN5"/>
<feature type="chain" id="PRO_5034477678" description="inorganic diphosphatase" evidence="7">
    <location>
        <begin position="16"/>
        <end position="164"/>
    </location>
</feature>
<evidence type="ECO:0000313" key="9">
    <source>
        <dbReference type="Proteomes" id="UP000673691"/>
    </source>
</evidence>
<dbReference type="GO" id="GO:0004427">
    <property type="term" value="F:inorganic diphosphate phosphatase activity"/>
    <property type="evidence" value="ECO:0007669"/>
    <property type="project" value="UniProtKB-EC"/>
</dbReference>
<dbReference type="EMBL" id="JAEFCI010006961">
    <property type="protein sequence ID" value="KAG5459363.1"/>
    <property type="molecule type" value="Genomic_DNA"/>
</dbReference>
<evidence type="ECO:0000313" key="8">
    <source>
        <dbReference type="EMBL" id="KAG5459363.1"/>
    </source>
</evidence>
<keyword evidence="4" id="KW-0479">Metal-binding</keyword>
<organism evidence="8 9">
    <name type="scientific">Olpidium bornovanus</name>
    <dbReference type="NCBI Taxonomy" id="278681"/>
    <lineage>
        <taxon>Eukaryota</taxon>
        <taxon>Fungi</taxon>
        <taxon>Fungi incertae sedis</taxon>
        <taxon>Olpidiomycota</taxon>
        <taxon>Olpidiomycotina</taxon>
        <taxon>Olpidiomycetes</taxon>
        <taxon>Olpidiales</taxon>
        <taxon>Olpidiaceae</taxon>
        <taxon>Olpidium</taxon>
    </lineage>
</organism>
<gene>
    <name evidence="8" type="ORF">BJ554DRAFT_240</name>
</gene>
<dbReference type="GO" id="GO:0000287">
    <property type="term" value="F:magnesium ion binding"/>
    <property type="evidence" value="ECO:0007669"/>
    <property type="project" value="InterPro"/>
</dbReference>
<keyword evidence="5" id="KW-0378">Hydrolase</keyword>
<dbReference type="SUPFAM" id="SSF50324">
    <property type="entry name" value="Inorganic pyrophosphatase"/>
    <property type="match status" value="1"/>
</dbReference>
<evidence type="ECO:0000256" key="7">
    <source>
        <dbReference type="SAM" id="SignalP"/>
    </source>
</evidence>
<dbReference type="Gene3D" id="3.90.80.10">
    <property type="entry name" value="Inorganic pyrophosphatase"/>
    <property type="match status" value="1"/>
</dbReference>